<dbReference type="Gene3D" id="1.10.10.10">
    <property type="entry name" value="Winged helix-like DNA-binding domain superfamily/Winged helix DNA-binding domain"/>
    <property type="match status" value="1"/>
</dbReference>
<dbReference type="InterPro" id="IPR000835">
    <property type="entry name" value="HTH_MarR-typ"/>
</dbReference>
<dbReference type="SUPFAM" id="SSF53067">
    <property type="entry name" value="Actin-like ATPase domain"/>
    <property type="match status" value="1"/>
</dbReference>
<dbReference type="InterPro" id="IPR043129">
    <property type="entry name" value="ATPase_NBD"/>
</dbReference>
<comment type="similarity">
    <text evidence="1">Belongs to the ROK (NagC/XylR) family.</text>
</comment>
<feature type="compositionally biased region" description="Basic and acidic residues" evidence="2">
    <location>
        <begin position="1"/>
        <end position="10"/>
    </location>
</feature>
<dbReference type="Pfam" id="PF12802">
    <property type="entry name" value="MarR_2"/>
    <property type="match status" value="1"/>
</dbReference>
<sequence length="434" mass="44531">MLNSGADDRARRHATFNGGPVRHGTMREHNLAVVLGEVVRHQSVTRARLADLTGLTKTTVSNLVAVLAEGGLVQDGGTVREGERGRPGVAVSVNGDGVAGLGLEINVDYLAACVIDLGRRVRHRHLIATDNRGRAPEKVIEALARQAAQAIDSAADQGLTVAGAVVALPGVLDRRTGWLRTAPNLGWSDVPAGTLLTDGLPTLRLPPDADNEANLGALGELWFGVGRELGDFVHVSGEVGIGAGIVVSGQIFRGAHGFAGELGHLVVEPGGPPCSCGGRGCLEQFAGQEAVLRAAGVTDARTSFTTTVAADPDGPMAVLLESLRSGDERAVAAVDRAGHALGSALSAAVNLLDPDSVVLGGIFSPLAPWARPAVQEALTAATTGIRGRTPSVVVSRLAGEAAVRGAAGLVIERVLADPGGLLSVRAARRDHPRQ</sequence>
<evidence type="ECO:0000313" key="5">
    <source>
        <dbReference type="Proteomes" id="UP000805614"/>
    </source>
</evidence>
<dbReference type="EMBL" id="JABVEC010000030">
    <property type="protein sequence ID" value="MBC6469702.1"/>
    <property type="molecule type" value="Genomic_DNA"/>
</dbReference>
<dbReference type="Proteomes" id="UP000805614">
    <property type="component" value="Unassembled WGS sequence"/>
</dbReference>
<dbReference type="Pfam" id="PF00480">
    <property type="entry name" value="ROK"/>
    <property type="match status" value="1"/>
</dbReference>
<evidence type="ECO:0000256" key="2">
    <source>
        <dbReference type="SAM" id="MobiDB-lite"/>
    </source>
</evidence>
<proteinExistence type="inferred from homology"/>
<comment type="caution">
    <text evidence="4">The sequence shown here is derived from an EMBL/GenBank/DDBJ whole genome shotgun (WGS) entry which is preliminary data.</text>
</comment>
<dbReference type="PANTHER" id="PTHR18964:SF149">
    <property type="entry name" value="BIFUNCTIONAL UDP-N-ACETYLGLUCOSAMINE 2-EPIMERASE_N-ACETYLMANNOSAMINE KINASE"/>
    <property type="match status" value="1"/>
</dbReference>
<dbReference type="SUPFAM" id="SSF46785">
    <property type="entry name" value="Winged helix' DNA-binding domain"/>
    <property type="match status" value="1"/>
</dbReference>
<evidence type="ECO:0000259" key="3">
    <source>
        <dbReference type="Pfam" id="PF12802"/>
    </source>
</evidence>
<dbReference type="InterPro" id="IPR036390">
    <property type="entry name" value="WH_DNA-bd_sf"/>
</dbReference>
<feature type="domain" description="HTH marR-type" evidence="3">
    <location>
        <begin position="34"/>
        <end position="73"/>
    </location>
</feature>
<dbReference type="CDD" id="cd24076">
    <property type="entry name" value="ASKHA_ATPase_ROK_BsXylR-like"/>
    <property type="match status" value="1"/>
</dbReference>
<evidence type="ECO:0000256" key="1">
    <source>
        <dbReference type="ARBA" id="ARBA00006479"/>
    </source>
</evidence>
<dbReference type="PANTHER" id="PTHR18964">
    <property type="entry name" value="ROK (REPRESSOR, ORF, KINASE) FAMILY"/>
    <property type="match status" value="1"/>
</dbReference>
<feature type="region of interest" description="Disordered" evidence="2">
    <location>
        <begin position="1"/>
        <end position="22"/>
    </location>
</feature>
<evidence type="ECO:0000313" key="4">
    <source>
        <dbReference type="EMBL" id="MBC6469702.1"/>
    </source>
</evidence>
<keyword evidence="5" id="KW-1185">Reference proteome</keyword>
<reference evidence="4 5" key="1">
    <citation type="submission" date="2020-06" db="EMBL/GenBank/DDBJ databases">
        <title>Actinomadura xiongansis sp. nov., isolated from soil of Baiyangdian.</title>
        <authorList>
            <person name="Zhang X."/>
        </authorList>
    </citation>
    <scope>NUCLEOTIDE SEQUENCE [LARGE SCALE GENOMIC DNA]</scope>
    <source>
        <strain evidence="4 5">HBUM206468</strain>
    </source>
</reference>
<protein>
    <submittedName>
        <fullName evidence="4">ROK family transcriptional regulator</fullName>
    </submittedName>
</protein>
<dbReference type="InterPro" id="IPR000600">
    <property type="entry name" value="ROK"/>
</dbReference>
<organism evidence="4 5">
    <name type="scientific">Actinomadura alba</name>
    <dbReference type="NCBI Taxonomy" id="406431"/>
    <lineage>
        <taxon>Bacteria</taxon>
        <taxon>Bacillati</taxon>
        <taxon>Actinomycetota</taxon>
        <taxon>Actinomycetes</taxon>
        <taxon>Streptosporangiales</taxon>
        <taxon>Thermomonosporaceae</taxon>
        <taxon>Actinomadura</taxon>
    </lineage>
</organism>
<accession>A0ABR7LXX6</accession>
<dbReference type="Gene3D" id="3.30.420.40">
    <property type="match status" value="2"/>
</dbReference>
<name>A0ABR7LXX6_9ACTN</name>
<gene>
    <name evidence="4" type="ORF">HKK74_30050</name>
</gene>
<dbReference type="RefSeq" id="WP_187246747.1">
    <property type="nucleotide sequence ID" value="NZ_BAAAOK010000006.1"/>
</dbReference>
<dbReference type="InterPro" id="IPR036388">
    <property type="entry name" value="WH-like_DNA-bd_sf"/>
</dbReference>